<evidence type="ECO:0000256" key="1">
    <source>
        <dbReference type="SAM" id="SignalP"/>
    </source>
</evidence>
<feature type="signal peptide" evidence="1">
    <location>
        <begin position="1"/>
        <end position="24"/>
    </location>
</feature>
<evidence type="ECO:0000313" key="2">
    <source>
        <dbReference type="EMBL" id="SDO07182.1"/>
    </source>
</evidence>
<sequence>MLMNKILRFSFVALMAMMVGNVMAGEATLKYSGSTTGNMLADGSNEAASVGLSDSEWSVTANKGAASNAPGLNKAGDIRLYWHKDGGNTITVSSLNNATINNIAITFTGDSYSNVSVTVGDNEVSCVDGKYAINSTSFVLGNANTSNVQVRISQIDITFGGSAPTKTATSIKFSEGYQTQIAKGPDGMFPEIGSSVALPTATVMADGAAVAGANVEWSLEVKSWKEKSEGELPILKDGRISFEGHGVVTVKATFAGNDSYQASSKSYTLTVYNSYGKLSEMVKDIVDINGDKNDEDDKDGSPVFYFFRNIDAEGFPVLTSTVTYVNGKYIYLTDGEGYNLLFYGTNTQNLKQGDKISGNVGEANLGGFWGNLKRYKKLPEFVFTDMNVKVESEGNAVEPTTIAADKLVEYINAYVKIENAQLVSVDNKNLVFKVGETDLAVYNQFSVDLKALELGATYTLTGMGSIFNTTKQLNLIDFAKTADAPAGVNTISTAKKNGAIYNLKGQRVQTMSRGLYIKDGKKFIVK</sequence>
<reference evidence="3" key="1">
    <citation type="submission" date="2016-10" db="EMBL/GenBank/DDBJ databases">
        <authorList>
            <person name="de Groot N.N."/>
        </authorList>
    </citation>
    <scope>NUCLEOTIDE SEQUENCE [LARGE SCALE GENOMIC DNA]</scope>
    <source>
        <strain evidence="3">BP1-145</strain>
    </source>
</reference>
<proteinExistence type="predicted"/>
<dbReference type="EMBL" id="FNIW01000009">
    <property type="protein sequence ID" value="SDO07182.1"/>
    <property type="molecule type" value="Genomic_DNA"/>
</dbReference>
<evidence type="ECO:0000313" key="3">
    <source>
        <dbReference type="Proteomes" id="UP000199134"/>
    </source>
</evidence>
<dbReference type="AlphaFoldDB" id="A0A1H0GK74"/>
<gene>
    <name evidence="2" type="ORF">SAMN04487900_10934</name>
</gene>
<name>A0A1H0GK74_9BACT</name>
<organism evidence="2 3">
    <name type="scientific">Prevotella communis</name>
    <dbReference type="NCBI Taxonomy" id="2913614"/>
    <lineage>
        <taxon>Bacteria</taxon>
        <taxon>Pseudomonadati</taxon>
        <taxon>Bacteroidota</taxon>
        <taxon>Bacteroidia</taxon>
        <taxon>Bacteroidales</taxon>
        <taxon>Prevotellaceae</taxon>
        <taxon>Prevotella</taxon>
    </lineage>
</organism>
<accession>A0A1H0GK74</accession>
<comment type="caution">
    <text evidence="2">The sequence shown here is derived from an EMBL/GenBank/DDBJ whole genome shotgun (WGS) entry which is preliminary data.</text>
</comment>
<keyword evidence="1" id="KW-0732">Signal</keyword>
<feature type="chain" id="PRO_5011467173" evidence="1">
    <location>
        <begin position="25"/>
        <end position="526"/>
    </location>
</feature>
<protein>
    <submittedName>
        <fullName evidence="2">Uncharacterized protein</fullName>
    </submittedName>
</protein>
<dbReference type="Proteomes" id="UP000199134">
    <property type="component" value="Unassembled WGS sequence"/>
</dbReference>